<feature type="transmembrane region" description="Helical" evidence="6">
    <location>
        <begin position="85"/>
        <end position="107"/>
    </location>
</feature>
<evidence type="ECO:0000256" key="4">
    <source>
        <dbReference type="ARBA" id="ARBA00022989"/>
    </source>
</evidence>
<feature type="transmembrane region" description="Helical" evidence="6">
    <location>
        <begin position="187"/>
        <end position="209"/>
    </location>
</feature>
<sequence>MREEKKNVATEKNENISAFEPQIIGIGILLAVLSAIICMQIIGKVGVTPNTSLIGAIFAMLLARIPLASMTKFRSLERQNLLQTIVSGAGFSAANCGFIAVGILYGIGKAEYIMPMAVGCIVGTGISVIVVGRLFDSKIFPAHGAWPSGVATASAIQAGDEGGKKGKRLIEGLALGVLGSYLKIPMAGIGIVFIANIFSMAGLGIGLILRGYSTAIFNGFDMGASNIPQGIMIGAGGVALIQSLFIIFKDKKKTADEEKADAGITVSAGSAKKTIFTSFGAYALGAVLTATVTGIMSGMDPAKMVVWVLWAAFSSTVAMMLVGMAAMHSGWFPAFAITTIFMTLGIFMGFEPLPLAVLTGYIGSSGPCFADMGYDLKTGWILRGKGGDRERELYGRKQQVIIEFIGVVIGILVVMFFALLFMKQDIMPPISKVFATAVSAGADTAILKELLVWAVPGAAIQIIFGNKMVGVLFATGLLLNNPTYGIAVLIAVVVRMIFGTKFMEVRDAGFIAGDGLFGFFSNVLKAFF</sequence>
<organism evidence="7 8">
    <name type="scientific">Clostridium symbiosum</name>
    <name type="common">Bacteroides symbiosus</name>
    <dbReference type="NCBI Taxonomy" id="1512"/>
    <lineage>
        <taxon>Bacteria</taxon>
        <taxon>Bacillati</taxon>
        <taxon>Bacillota</taxon>
        <taxon>Clostridia</taxon>
        <taxon>Lachnospirales</taxon>
        <taxon>Lachnospiraceae</taxon>
        <taxon>Otoolea</taxon>
    </lineage>
</organism>
<dbReference type="GeneID" id="57969795"/>
<feature type="transmembrane region" description="Helical" evidence="6">
    <location>
        <begin position="54"/>
        <end position="73"/>
    </location>
</feature>
<dbReference type="Pfam" id="PF03169">
    <property type="entry name" value="OPT"/>
    <property type="match status" value="1"/>
</dbReference>
<reference evidence="7" key="1">
    <citation type="submission" date="2023-01" db="EMBL/GenBank/DDBJ databases">
        <title>Human gut microbiome strain richness.</title>
        <authorList>
            <person name="Chen-Liaw A."/>
        </authorList>
    </citation>
    <scope>NUCLEOTIDE SEQUENCE</scope>
    <source>
        <strain evidence="7">B1_m1001713B170214d0_201011</strain>
    </source>
</reference>
<feature type="transmembrane region" description="Helical" evidence="6">
    <location>
        <begin position="400"/>
        <end position="422"/>
    </location>
</feature>
<keyword evidence="3 6" id="KW-0812">Transmembrane</keyword>
<evidence type="ECO:0000313" key="8">
    <source>
        <dbReference type="Proteomes" id="UP001300871"/>
    </source>
</evidence>
<evidence type="ECO:0000256" key="3">
    <source>
        <dbReference type="ARBA" id="ARBA00022692"/>
    </source>
</evidence>
<evidence type="ECO:0000256" key="5">
    <source>
        <dbReference type="ARBA" id="ARBA00023136"/>
    </source>
</evidence>
<feature type="transmembrane region" description="Helical" evidence="6">
    <location>
        <begin position="229"/>
        <end position="248"/>
    </location>
</feature>
<keyword evidence="2" id="KW-0813">Transport</keyword>
<proteinExistence type="predicted"/>
<dbReference type="RefSeq" id="WP_150028054.1">
    <property type="nucleotide sequence ID" value="NZ_CACRUA010000030.1"/>
</dbReference>
<feature type="transmembrane region" description="Helical" evidence="6">
    <location>
        <begin position="113"/>
        <end position="135"/>
    </location>
</feature>
<dbReference type="EMBL" id="JAQLGM010000034">
    <property type="protein sequence ID" value="MDB2001238.1"/>
    <property type="molecule type" value="Genomic_DNA"/>
</dbReference>
<dbReference type="AlphaFoldDB" id="A0AAW6AZS4"/>
<comment type="caution">
    <text evidence="7">The sequence shown here is derived from an EMBL/GenBank/DDBJ whole genome shotgun (WGS) entry which is preliminary data.</text>
</comment>
<feature type="transmembrane region" description="Helical" evidence="6">
    <location>
        <begin position="279"/>
        <end position="298"/>
    </location>
</feature>
<name>A0AAW6AZS4_CLOSY</name>
<dbReference type="GO" id="GO:0016020">
    <property type="term" value="C:membrane"/>
    <property type="evidence" value="ECO:0007669"/>
    <property type="project" value="UniProtKB-SubCell"/>
</dbReference>
<protein>
    <submittedName>
        <fullName evidence="7">OPT/YSL family transporter</fullName>
    </submittedName>
</protein>
<feature type="transmembrane region" description="Helical" evidence="6">
    <location>
        <begin position="304"/>
        <end position="324"/>
    </location>
</feature>
<dbReference type="Proteomes" id="UP001300871">
    <property type="component" value="Unassembled WGS sequence"/>
</dbReference>
<dbReference type="GO" id="GO:0035673">
    <property type="term" value="F:oligopeptide transmembrane transporter activity"/>
    <property type="evidence" value="ECO:0007669"/>
    <property type="project" value="InterPro"/>
</dbReference>
<evidence type="ECO:0000256" key="1">
    <source>
        <dbReference type="ARBA" id="ARBA00004141"/>
    </source>
</evidence>
<feature type="transmembrane region" description="Helical" evidence="6">
    <location>
        <begin position="21"/>
        <end position="42"/>
    </location>
</feature>
<evidence type="ECO:0000313" key="7">
    <source>
        <dbReference type="EMBL" id="MDB2001238.1"/>
    </source>
</evidence>
<comment type="subcellular location">
    <subcellularLocation>
        <location evidence="1">Membrane</location>
        <topology evidence="1">Multi-pass membrane protein</topology>
    </subcellularLocation>
</comment>
<keyword evidence="4 6" id="KW-1133">Transmembrane helix</keyword>
<gene>
    <name evidence="7" type="ORF">PM006_13600</name>
</gene>
<evidence type="ECO:0000256" key="6">
    <source>
        <dbReference type="SAM" id="Phobius"/>
    </source>
</evidence>
<dbReference type="InterPro" id="IPR004813">
    <property type="entry name" value="OPT"/>
</dbReference>
<keyword evidence="5 6" id="KW-0472">Membrane</keyword>
<feature type="transmembrane region" description="Helical" evidence="6">
    <location>
        <begin position="481"/>
        <end position="498"/>
    </location>
</feature>
<evidence type="ECO:0000256" key="2">
    <source>
        <dbReference type="ARBA" id="ARBA00022448"/>
    </source>
</evidence>
<accession>A0AAW6AZS4</accession>